<evidence type="ECO:0000313" key="2">
    <source>
        <dbReference type="Proteomes" id="UP001219525"/>
    </source>
</evidence>
<organism evidence="1 2">
    <name type="scientific">Mycena pura</name>
    <dbReference type="NCBI Taxonomy" id="153505"/>
    <lineage>
        <taxon>Eukaryota</taxon>
        <taxon>Fungi</taxon>
        <taxon>Dikarya</taxon>
        <taxon>Basidiomycota</taxon>
        <taxon>Agaricomycotina</taxon>
        <taxon>Agaricomycetes</taxon>
        <taxon>Agaricomycetidae</taxon>
        <taxon>Agaricales</taxon>
        <taxon>Marasmiineae</taxon>
        <taxon>Mycenaceae</taxon>
        <taxon>Mycena</taxon>
    </lineage>
</organism>
<proteinExistence type="predicted"/>
<dbReference type="AlphaFoldDB" id="A0AAD6UUL2"/>
<dbReference type="EMBL" id="JARJCW010000096">
    <property type="protein sequence ID" value="KAJ7194719.1"/>
    <property type="molecule type" value="Genomic_DNA"/>
</dbReference>
<protein>
    <submittedName>
        <fullName evidence="1">Uncharacterized protein</fullName>
    </submittedName>
</protein>
<comment type="caution">
    <text evidence="1">The sequence shown here is derived from an EMBL/GenBank/DDBJ whole genome shotgun (WGS) entry which is preliminary data.</text>
</comment>
<keyword evidence="2" id="KW-1185">Reference proteome</keyword>
<name>A0AAD6UUL2_9AGAR</name>
<sequence>MYSEVVSRRVDAAGTAISTGLSQHRPKSMMLSMESGGAPLPPSRPFRQAAVQSWDAQREFWWACAASWHFSHLQATDFCQPLTVPGPPLEVASRLRRYPDPTPFQTLNGGPPPATFDNERRNGYRRLYSPGDAQREFWWACAASWDTRYTGRDVAHWVSDVERRQLFEGGGGGGLYSPGDAQRKISWARAASWDGATSPYRRILDVERRSTAGHLRQLTQKWLPTAFQATLRGGEALYSPGDAQRKIWWACAASWDGVTSPCRISSLLEAAYTGAQGSAIRDGANDILPTLRVPKRTVPSIFRRQSFLSAVNDILRRYPASWDTRYTGRDVAIERMRLAPRSCETGAQGSAIRDGANDILPTLRDSSADRAIHFCQPFTGARACCLPPSLPAISRRQSFLSAVNDISRLRRYPGTHSGNFSAYGCRTVPVQTRDRRRDA</sequence>
<gene>
    <name evidence="1" type="ORF">GGX14DRAFT_404506</name>
</gene>
<evidence type="ECO:0000313" key="1">
    <source>
        <dbReference type="EMBL" id="KAJ7194719.1"/>
    </source>
</evidence>
<dbReference type="Proteomes" id="UP001219525">
    <property type="component" value="Unassembled WGS sequence"/>
</dbReference>
<reference evidence="1" key="1">
    <citation type="submission" date="2023-03" db="EMBL/GenBank/DDBJ databases">
        <title>Massive genome expansion in bonnet fungi (Mycena s.s.) driven by repeated elements and novel gene families across ecological guilds.</title>
        <authorList>
            <consortium name="Lawrence Berkeley National Laboratory"/>
            <person name="Harder C.B."/>
            <person name="Miyauchi S."/>
            <person name="Viragh M."/>
            <person name="Kuo A."/>
            <person name="Thoen E."/>
            <person name="Andreopoulos B."/>
            <person name="Lu D."/>
            <person name="Skrede I."/>
            <person name="Drula E."/>
            <person name="Henrissat B."/>
            <person name="Morin E."/>
            <person name="Kohler A."/>
            <person name="Barry K."/>
            <person name="LaButti K."/>
            <person name="Morin E."/>
            <person name="Salamov A."/>
            <person name="Lipzen A."/>
            <person name="Mereny Z."/>
            <person name="Hegedus B."/>
            <person name="Baldrian P."/>
            <person name="Stursova M."/>
            <person name="Weitz H."/>
            <person name="Taylor A."/>
            <person name="Grigoriev I.V."/>
            <person name="Nagy L.G."/>
            <person name="Martin F."/>
            <person name="Kauserud H."/>
        </authorList>
    </citation>
    <scope>NUCLEOTIDE SEQUENCE</scope>
    <source>
        <strain evidence="1">9144</strain>
    </source>
</reference>
<accession>A0AAD6UUL2</accession>